<dbReference type="SUPFAM" id="SSF81901">
    <property type="entry name" value="HCP-like"/>
    <property type="match status" value="1"/>
</dbReference>
<evidence type="ECO:0000313" key="2">
    <source>
        <dbReference type="Proteomes" id="UP000445696"/>
    </source>
</evidence>
<dbReference type="InterPro" id="IPR050767">
    <property type="entry name" value="Sel1_AlgK"/>
</dbReference>
<dbReference type="InterPro" id="IPR006597">
    <property type="entry name" value="Sel1-like"/>
</dbReference>
<dbReference type="AlphaFoldDB" id="A0A845MEQ7"/>
<dbReference type="PANTHER" id="PTHR11102:SF160">
    <property type="entry name" value="ERAD-ASSOCIATED E3 UBIQUITIN-PROTEIN LIGASE COMPONENT HRD3"/>
    <property type="match status" value="1"/>
</dbReference>
<evidence type="ECO:0000313" key="1">
    <source>
        <dbReference type="EMBL" id="MZR21796.1"/>
    </source>
</evidence>
<sequence length="318" mass="36525">MTVRRFKAVAMQIRFACFLLADKLREYCHRFFCYFANGFFGSTPSKILFAIPVLLLPACTSTIEPPTNLTNFKNHSPIMAGWNASYSELCSRFYADGNEAYKIEAIKEWYMNDRFFERGYANDNRYWVQIKAPDLDKCARAVALVDAEFEGKGVLQSDDAAISRFKEEAINGNAVAQNNLGLIYSRGRKIPRDYIAARKWFTMAAIQGFALAQNNLGDIYTNNRFVAENYEEGLKWYRRAASQGNIDAQFNLGRMYYYGQAVDKDYERSLMWYSLASKQGHYEAATVKQRLENKMTKEAIETARKLASDCVKNSYMDC</sequence>
<proteinExistence type="predicted"/>
<dbReference type="Proteomes" id="UP000445696">
    <property type="component" value="Unassembled WGS sequence"/>
</dbReference>
<dbReference type="SMART" id="SM00671">
    <property type="entry name" value="SEL1"/>
    <property type="match status" value="3"/>
</dbReference>
<protein>
    <recommendedName>
        <fullName evidence="3">Sel1 repeat family protein</fullName>
    </recommendedName>
</protein>
<dbReference type="InterPro" id="IPR011990">
    <property type="entry name" value="TPR-like_helical_dom_sf"/>
</dbReference>
<name>A0A845MEQ7_9PROT</name>
<dbReference type="Gene3D" id="1.25.40.10">
    <property type="entry name" value="Tetratricopeptide repeat domain"/>
    <property type="match status" value="1"/>
</dbReference>
<dbReference type="PANTHER" id="PTHR11102">
    <property type="entry name" value="SEL-1-LIKE PROTEIN"/>
    <property type="match status" value="1"/>
</dbReference>
<dbReference type="OrthoDB" id="112232at2"/>
<organism evidence="1 2">
    <name type="scientific">Sneathiella chungangensis</name>
    <dbReference type="NCBI Taxonomy" id="1418234"/>
    <lineage>
        <taxon>Bacteria</taxon>
        <taxon>Pseudomonadati</taxon>
        <taxon>Pseudomonadota</taxon>
        <taxon>Alphaproteobacteria</taxon>
        <taxon>Sneathiellales</taxon>
        <taxon>Sneathiellaceae</taxon>
        <taxon>Sneathiella</taxon>
    </lineage>
</organism>
<dbReference type="RefSeq" id="WP_161338232.1">
    <property type="nucleotide sequence ID" value="NZ_JBHSDG010000001.1"/>
</dbReference>
<keyword evidence="2" id="KW-1185">Reference proteome</keyword>
<dbReference type="EMBL" id="WTVA01000002">
    <property type="protein sequence ID" value="MZR21796.1"/>
    <property type="molecule type" value="Genomic_DNA"/>
</dbReference>
<gene>
    <name evidence="1" type="ORF">GQF03_05585</name>
</gene>
<comment type="caution">
    <text evidence="1">The sequence shown here is derived from an EMBL/GenBank/DDBJ whole genome shotgun (WGS) entry which is preliminary data.</text>
</comment>
<dbReference type="Pfam" id="PF08238">
    <property type="entry name" value="Sel1"/>
    <property type="match status" value="3"/>
</dbReference>
<reference evidence="1 2" key="1">
    <citation type="journal article" date="2014" name="Int. J. Syst. Evol. Microbiol.">
        <title>Sneathiella chungangensis sp. nov., isolated from a marine sand, and emended description of the genus Sneathiella.</title>
        <authorList>
            <person name="Siamphan C."/>
            <person name="Kim H."/>
            <person name="Lee J.S."/>
            <person name="Kim W."/>
        </authorList>
    </citation>
    <scope>NUCLEOTIDE SEQUENCE [LARGE SCALE GENOMIC DNA]</scope>
    <source>
        <strain evidence="1 2">KCTC 32476</strain>
    </source>
</reference>
<accession>A0A845MEQ7</accession>
<evidence type="ECO:0008006" key="3">
    <source>
        <dbReference type="Google" id="ProtNLM"/>
    </source>
</evidence>